<dbReference type="InterPro" id="IPR005321">
    <property type="entry name" value="Peptidase_S58_DmpA"/>
</dbReference>
<protein>
    <submittedName>
        <fullName evidence="2">Peptidase S58 family protein</fullName>
    </submittedName>
</protein>
<organism evidence="2 3">
    <name type="scientific">Nocardia panacis</name>
    <dbReference type="NCBI Taxonomy" id="2340916"/>
    <lineage>
        <taxon>Bacteria</taxon>
        <taxon>Bacillati</taxon>
        <taxon>Actinomycetota</taxon>
        <taxon>Actinomycetes</taxon>
        <taxon>Mycobacteriales</taxon>
        <taxon>Nocardiaceae</taxon>
        <taxon>Nocardia</taxon>
    </lineage>
</organism>
<sequence>MSIDIPGVGIGHWSDPIGETGCTVVLFPPGATASCEVRGGAPACRELAALSPDKTVPFADAAVLTGGSAFGLAAADGVMRFLEERGRGVPTPAGPVPIVPTMAIFDLGAGDPAARPTAEHGYQAAMAATADAVVTGRVGAGAGAYTSQWRGPAGRRPGGVGWAQRRLGELVVGALCVVNAFGDIDDGTAEITLDAVAQLHPEDTPVRTHTTIGVVVTNARLDKMGAHILAQGAHDGLSRALTPPHSRFDGDGFITAATGTVDTNVDVVRLMALAAVTDAIRSSTSPRCSTDRSGAPD</sequence>
<dbReference type="EMBL" id="QZFU01000036">
    <property type="protein sequence ID" value="RJO70709.1"/>
    <property type="molecule type" value="Genomic_DNA"/>
</dbReference>
<evidence type="ECO:0000313" key="2">
    <source>
        <dbReference type="EMBL" id="RJO70709.1"/>
    </source>
</evidence>
<accession>A0A3A4KE24</accession>
<dbReference type="InterPro" id="IPR016117">
    <property type="entry name" value="ArgJ-like_dom_sf"/>
</dbReference>
<keyword evidence="3" id="KW-1185">Reference proteome</keyword>
<dbReference type="RefSeq" id="WP_120043766.1">
    <property type="nucleotide sequence ID" value="NZ_QZFU01000036.1"/>
</dbReference>
<dbReference type="SUPFAM" id="SSF56266">
    <property type="entry name" value="DmpA/ArgJ-like"/>
    <property type="match status" value="1"/>
</dbReference>
<name>A0A3A4KE24_9NOCA</name>
<dbReference type="AlphaFoldDB" id="A0A3A4KE24"/>
<dbReference type="GO" id="GO:0004177">
    <property type="term" value="F:aminopeptidase activity"/>
    <property type="evidence" value="ECO:0007669"/>
    <property type="project" value="TreeGrafter"/>
</dbReference>
<comment type="similarity">
    <text evidence="1">Belongs to the peptidase S58 family.</text>
</comment>
<dbReference type="Gene3D" id="3.60.70.12">
    <property type="entry name" value="L-amino peptidase D-ALA esterase/amidase"/>
    <property type="match status" value="1"/>
</dbReference>
<comment type="caution">
    <text evidence="2">The sequence shown here is derived from an EMBL/GenBank/DDBJ whole genome shotgun (WGS) entry which is preliminary data.</text>
</comment>
<evidence type="ECO:0000256" key="1">
    <source>
        <dbReference type="ARBA" id="ARBA00007068"/>
    </source>
</evidence>
<reference evidence="2 3" key="1">
    <citation type="submission" date="2018-09" db="EMBL/GenBank/DDBJ databases">
        <title>YIM PH21274 draft genome.</title>
        <authorList>
            <person name="Miao C."/>
        </authorList>
    </citation>
    <scope>NUCLEOTIDE SEQUENCE [LARGE SCALE GENOMIC DNA]</scope>
    <source>
        <strain evidence="2 3">YIM PH 21724</strain>
    </source>
</reference>
<evidence type="ECO:0000313" key="3">
    <source>
        <dbReference type="Proteomes" id="UP000266677"/>
    </source>
</evidence>
<dbReference type="Pfam" id="PF03576">
    <property type="entry name" value="Peptidase_S58"/>
    <property type="match status" value="1"/>
</dbReference>
<dbReference type="PANTHER" id="PTHR36512:SF3">
    <property type="entry name" value="BLR5678 PROTEIN"/>
    <property type="match status" value="1"/>
</dbReference>
<dbReference type="PANTHER" id="PTHR36512">
    <property type="entry name" value="D-AMINOPEPTIDASE"/>
    <property type="match status" value="1"/>
</dbReference>
<dbReference type="Proteomes" id="UP000266677">
    <property type="component" value="Unassembled WGS sequence"/>
</dbReference>
<gene>
    <name evidence="2" type="ORF">D5S18_26250</name>
</gene>
<dbReference type="OrthoDB" id="9808347at2"/>
<dbReference type="CDD" id="cd02252">
    <property type="entry name" value="nylC_like"/>
    <property type="match status" value="1"/>
</dbReference>
<proteinExistence type="inferred from homology"/>